<reference evidence="3" key="1">
    <citation type="submission" date="2017-01" db="EMBL/GenBank/DDBJ databases">
        <title>Genome Analysis of Deinococcus marmoris KOPRI26562.</title>
        <authorList>
            <person name="Kim J.H."/>
            <person name="Oh H.-M."/>
        </authorList>
    </citation>
    <scope>NUCLEOTIDE SEQUENCE [LARGE SCALE GENOMIC DNA]</scope>
    <source>
        <strain evidence="3">PAMC 26633</strain>
    </source>
</reference>
<dbReference type="EMBL" id="MTHB01000063">
    <property type="protein sequence ID" value="OXC78493.1"/>
    <property type="molecule type" value="Genomic_DNA"/>
</dbReference>
<dbReference type="Gene3D" id="1.10.260.40">
    <property type="entry name" value="lambda repressor-like DNA-binding domains"/>
    <property type="match status" value="1"/>
</dbReference>
<gene>
    <name evidence="2" type="ORF">BSU04_12145</name>
</gene>
<dbReference type="Pfam" id="PF01381">
    <property type="entry name" value="HTH_3"/>
    <property type="match status" value="1"/>
</dbReference>
<evidence type="ECO:0000313" key="2">
    <source>
        <dbReference type="EMBL" id="OXC78493.1"/>
    </source>
</evidence>
<name>A0A226X563_CABSO</name>
<evidence type="ECO:0000313" key="3">
    <source>
        <dbReference type="Proteomes" id="UP000214720"/>
    </source>
</evidence>
<proteinExistence type="predicted"/>
<dbReference type="AlphaFoldDB" id="A0A226X563"/>
<comment type="caution">
    <text evidence="2">The sequence shown here is derived from an EMBL/GenBank/DDBJ whole genome shotgun (WGS) entry which is preliminary data.</text>
</comment>
<organism evidence="2 3">
    <name type="scientific">Caballeronia sordidicola</name>
    <name type="common">Burkholderia sordidicola</name>
    <dbReference type="NCBI Taxonomy" id="196367"/>
    <lineage>
        <taxon>Bacteria</taxon>
        <taxon>Pseudomonadati</taxon>
        <taxon>Pseudomonadota</taxon>
        <taxon>Betaproteobacteria</taxon>
        <taxon>Burkholderiales</taxon>
        <taxon>Burkholderiaceae</taxon>
        <taxon>Caballeronia</taxon>
    </lineage>
</organism>
<dbReference type="eggNOG" id="COG1396">
    <property type="taxonomic scope" value="Bacteria"/>
</dbReference>
<feature type="domain" description="HTH cro/C1-type" evidence="1">
    <location>
        <begin position="1"/>
        <end position="41"/>
    </location>
</feature>
<dbReference type="GO" id="GO:0003677">
    <property type="term" value="F:DNA binding"/>
    <property type="evidence" value="ECO:0007669"/>
    <property type="project" value="InterPro"/>
</dbReference>
<evidence type="ECO:0000259" key="1">
    <source>
        <dbReference type="PROSITE" id="PS50943"/>
    </source>
</evidence>
<dbReference type="InterPro" id="IPR001387">
    <property type="entry name" value="Cro/C1-type_HTH"/>
</dbReference>
<dbReference type="InterPro" id="IPR010982">
    <property type="entry name" value="Lambda_DNA-bd_dom_sf"/>
</dbReference>
<protein>
    <recommendedName>
        <fullName evidence="1">HTH cro/C1-type domain-containing protein</fullName>
    </recommendedName>
</protein>
<dbReference type="Proteomes" id="UP000214720">
    <property type="component" value="Unassembled WGS sequence"/>
</dbReference>
<dbReference type="SUPFAM" id="SSF47413">
    <property type="entry name" value="lambda repressor-like DNA-binding domains"/>
    <property type="match status" value="1"/>
</dbReference>
<dbReference type="CDD" id="cd00093">
    <property type="entry name" value="HTH_XRE"/>
    <property type="match status" value="1"/>
</dbReference>
<dbReference type="PROSITE" id="PS50943">
    <property type="entry name" value="HTH_CROC1"/>
    <property type="match status" value="1"/>
</dbReference>
<accession>A0A226X563</accession>
<dbReference type="RefSeq" id="WP_256982502.1">
    <property type="nucleotide sequence ID" value="NZ_MTHB01000063.1"/>
</dbReference>
<sequence length="44" mass="4703">MSEASGISKPYLSQIESGKRNGTFKKLAAIARVLSVPVDILAQQ</sequence>